<accession>X1KLV3</accession>
<proteinExistence type="predicted"/>
<comment type="caution">
    <text evidence="1">The sequence shown here is derived from an EMBL/GenBank/DDBJ whole genome shotgun (WGS) entry which is preliminary data.</text>
</comment>
<dbReference type="EMBL" id="BARV01004817">
    <property type="protein sequence ID" value="GAI07658.1"/>
    <property type="molecule type" value="Genomic_DNA"/>
</dbReference>
<organism evidence="1">
    <name type="scientific">marine sediment metagenome</name>
    <dbReference type="NCBI Taxonomy" id="412755"/>
    <lineage>
        <taxon>unclassified sequences</taxon>
        <taxon>metagenomes</taxon>
        <taxon>ecological metagenomes</taxon>
    </lineage>
</organism>
<protein>
    <submittedName>
        <fullName evidence="1">Uncharacterized protein</fullName>
    </submittedName>
</protein>
<gene>
    <name evidence="1" type="ORF">S06H3_10417</name>
</gene>
<evidence type="ECO:0000313" key="1">
    <source>
        <dbReference type="EMBL" id="GAI07658.1"/>
    </source>
</evidence>
<name>X1KLV3_9ZZZZ</name>
<feature type="non-terminal residue" evidence="1">
    <location>
        <position position="1"/>
    </location>
</feature>
<sequence>AAANLFSFVRKVTQKMMGVTLNCWKNGEKKRRIGKKEYNYLLKVRAFFDNNQLSTSADP</sequence>
<dbReference type="AlphaFoldDB" id="X1KLV3"/>
<reference evidence="1" key="1">
    <citation type="journal article" date="2014" name="Front. Microbiol.">
        <title>High frequency of phylogenetically diverse reductive dehalogenase-homologous genes in deep subseafloor sedimentary metagenomes.</title>
        <authorList>
            <person name="Kawai M."/>
            <person name="Futagami T."/>
            <person name="Toyoda A."/>
            <person name="Takaki Y."/>
            <person name="Nishi S."/>
            <person name="Hori S."/>
            <person name="Arai W."/>
            <person name="Tsubouchi T."/>
            <person name="Morono Y."/>
            <person name="Uchiyama I."/>
            <person name="Ito T."/>
            <person name="Fujiyama A."/>
            <person name="Inagaki F."/>
            <person name="Takami H."/>
        </authorList>
    </citation>
    <scope>NUCLEOTIDE SEQUENCE</scope>
    <source>
        <strain evidence="1">Expedition CK06-06</strain>
    </source>
</reference>